<dbReference type="PIRSF" id="PIRSF005610">
    <property type="entry name" value="SirB"/>
    <property type="match status" value="1"/>
</dbReference>
<keyword evidence="1" id="KW-1133">Transmembrane helix</keyword>
<dbReference type="OrthoDB" id="8904823at2"/>
<dbReference type="EMBL" id="CYGY02000056">
    <property type="protein sequence ID" value="SIT47173.1"/>
    <property type="molecule type" value="Genomic_DNA"/>
</dbReference>
<dbReference type="RefSeq" id="WP_087737439.1">
    <property type="nucleotide sequence ID" value="NZ_CYGY02000056.1"/>
</dbReference>
<keyword evidence="1" id="KW-0472">Membrane</keyword>
<feature type="transmembrane region" description="Helical" evidence="1">
    <location>
        <begin position="47"/>
        <end position="68"/>
    </location>
</feature>
<proteinExistence type="predicted"/>
<feature type="transmembrane region" description="Helical" evidence="1">
    <location>
        <begin position="74"/>
        <end position="94"/>
    </location>
</feature>
<dbReference type="Proteomes" id="UP000195569">
    <property type="component" value="Unassembled WGS sequence"/>
</dbReference>
<feature type="transmembrane region" description="Helical" evidence="1">
    <location>
        <begin position="12"/>
        <end position="35"/>
    </location>
</feature>
<gene>
    <name evidence="2" type="ORF">BN2476_560021</name>
</gene>
<dbReference type="PANTHER" id="PTHR39594:SF1">
    <property type="entry name" value="PROTEIN YCHQ"/>
    <property type="match status" value="1"/>
</dbReference>
<accession>A0A1N7SIE9</accession>
<dbReference type="Pfam" id="PF04247">
    <property type="entry name" value="SirB"/>
    <property type="match status" value="1"/>
</dbReference>
<comment type="caution">
    <text evidence="2">The sequence shown here is derived from an EMBL/GenBank/DDBJ whole genome shotgun (WGS) entry which is preliminary data.</text>
</comment>
<evidence type="ECO:0000256" key="1">
    <source>
        <dbReference type="SAM" id="Phobius"/>
    </source>
</evidence>
<evidence type="ECO:0000313" key="2">
    <source>
        <dbReference type="EMBL" id="SIT47173.1"/>
    </source>
</evidence>
<protein>
    <submittedName>
        <fullName evidence="2">Invasion gene expression up-regulator SirB</fullName>
    </submittedName>
</protein>
<keyword evidence="1" id="KW-0812">Transmembrane</keyword>
<dbReference type="InterPro" id="IPR007360">
    <property type="entry name" value="SirB"/>
</dbReference>
<organism evidence="2 3">
    <name type="scientific">Paraburkholderia piptadeniae</name>
    <dbReference type="NCBI Taxonomy" id="1701573"/>
    <lineage>
        <taxon>Bacteria</taxon>
        <taxon>Pseudomonadati</taxon>
        <taxon>Pseudomonadota</taxon>
        <taxon>Betaproteobacteria</taxon>
        <taxon>Burkholderiales</taxon>
        <taxon>Burkholderiaceae</taxon>
        <taxon>Paraburkholderia</taxon>
    </lineage>
</organism>
<feature type="transmembrane region" description="Helical" evidence="1">
    <location>
        <begin position="101"/>
        <end position="122"/>
    </location>
</feature>
<reference evidence="2" key="1">
    <citation type="submission" date="2016-12" db="EMBL/GenBank/DDBJ databases">
        <authorList>
            <person name="Moulin L."/>
        </authorList>
    </citation>
    <scope>NUCLEOTIDE SEQUENCE [LARGE SCALE GENOMIC DNA]</scope>
    <source>
        <strain evidence="2">STM 7183</strain>
    </source>
</reference>
<sequence length="133" mass="14519">MPLIELYPYVKLAHVSFVTGSGLLFATRGAAVLIGQAWPTRPGWRRLSYVIDTSLLAAGVTLWLMLHLSPVRDTWLGAKLLMLVAYIVAGSFALKHGRTRFVQCVSFGCALALYLLIVSVAVTHRPLGLFAHA</sequence>
<keyword evidence="3" id="KW-1185">Reference proteome</keyword>
<dbReference type="AlphaFoldDB" id="A0A1N7SIE9"/>
<dbReference type="PANTHER" id="PTHR39594">
    <property type="entry name" value="PROTEIN YCHQ"/>
    <property type="match status" value="1"/>
</dbReference>
<name>A0A1N7SIE9_9BURK</name>
<evidence type="ECO:0000313" key="3">
    <source>
        <dbReference type="Proteomes" id="UP000195569"/>
    </source>
</evidence>
<dbReference type="GO" id="GO:0005886">
    <property type="term" value="C:plasma membrane"/>
    <property type="evidence" value="ECO:0007669"/>
    <property type="project" value="TreeGrafter"/>
</dbReference>